<comment type="caution">
    <text evidence="10">The sequence shown here is derived from an EMBL/GenBank/DDBJ whole genome shotgun (WGS) entry which is preliminary data.</text>
</comment>
<evidence type="ECO:0000256" key="4">
    <source>
        <dbReference type="ARBA" id="ARBA00022679"/>
    </source>
</evidence>
<evidence type="ECO:0000259" key="9">
    <source>
        <dbReference type="Pfam" id="PF17785"/>
    </source>
</evidence>
<evidence type="ECO:0000256" key="7">
    <source>
        <dbReference type="SAM" id="MobiDB-lite"/>
    </source>
</evidence>
<feature type="domain" description="S-adenosylmethionine-dependent methyltransferase" evidence="8">
    <location>
        <begin position="229"/>
        <end position="433"/>
    </location>
</feature>
<dbReference type="InterPro" id="IPR041532">
    <property type="entry name" value="RlmI-like_PUA"/>
</dbReference>
<reference evidence="10 11" key="1">
    <citation type="submission" date="2024-12" db="EMBL/GenBank/DDBJ databases">
        <authorList>
            <person name="Lee Y."/>
        </authorList>
    </citation>
    <scope>NUCLEOTIDE SEQUENCE [LARGE SCALE GENOMIC DNA]</scope>
    <source>
        <strain evidence="10 11">03SUJ4</strain>
    </source>
</reference>
<dbReference type="SUPFAM" id="SSF53335">
    <property type="entry name" value="S-adenosyl-L-methionine-dependent methyltransferases"/>
    <property type="match status" value="1"/>
</dbReference>
<evidence type="ECO:0000259" key="8">
    <source>
        <dbReference type="Pfam" id="PF10672"/>
    </source>
</evidence>
<organism evidence="10 11">
    <name type="scientific">Terriglobus aquaticus</name>
    <dbReference type="NCBI Taxonomy" id="940139"/>
    <lineage>
        <taxon>Bacteria</taxon>
        <taxon>Pseudomonadati</taxon>
        <taxon>Acidobacteriota</taxon>
        <taxon>Terriglobia</taxon>
        <taxon>Terriglobales</taxon>
        <taxon>Acidobacteriaceae</taxon>
        <taxon>Terriglobus</taxon>
    </lineage>
</organism>
<dbReference type="SUPFAM" id="SSF88697">
    <property type="entry name" value="PUA domain-like"/>
    <property type="match status" value="1"/>
</dbReference>
<dbReference type="EC" id="2.1.1.-" evidence="10"/>
<evidence type="ECO:0000256" key="5">
    <source>
        <dbReference type="ARBA" id="ARBA00022691"/>
    </source>
</evidence>
<dbReference type="InterPro" id="IPR029063">
    <property type="entry name" value="SAM-dependent_MTases_sf"/>
</dbReference>
<dbReference type="InterPro" id="IPR036974">
    <property type="entry name" value="PUA_sf"/>
</dbReference>
<keyword evidence="4 10" id="KW-0808">Transferase</keyword>
<evidence type="ECO:0000256" key="1">
    <source>
        <dbReference type="ARBA" id="ARBA00004496"/>
    </source>
</evidence>
<evidence type="ECO:0000256" key="3">
    <source>
        <dbReference type="ARBA" id="ARBA00022603"/>
    </source>
</evidence>
<keyword evidence="3 10" id="KW-0489">Methyltransferase</keyword>
<protein>
    <submittedName>
        <fullName evidence="10">Class I SAM-dependent rRNA methyltransferase</fullName>
        <ecNumber evidence="10">2.1.1.-</ecNumber>
    </submittedName>
</protein>
<feature type="region of interest" description="Disordered" evidence="7">
    <location>
        <begin position="1"/>
        <end position="32"/>
    </location>
</feature>
<dbReference type="Proteomes" id="UP001634747">
    <property type="component" value="Unassembled WGS sequence"/>
</dbReference>
<dbReference type="PANTHER" id="PTHR42873:SF1">
    <property type="entry name" value="S-ADENOSYLMETHIONINE-DEPENDENT METHYLTRANSFERASE DOMAIN-CONTAINING PROTEIN"/>
    <property type="match status" value="1"/>
</dbReference>
<keyword evidence="5" id="KW-0949">S-adenosyl-L-methionine</keyword>
<dbReference type="RefSeq" id="WP_263413870.1">
    <property type="nucleotide sequence ID" value="NZ_BAABBH010000001.1"/>
</dbReference>
<proteinExistence type="inferred from homology"/>
<dbReference type="EMBL" id="JBJYXY010000001">
    <property type="protein sequence ID" value="MFN2974567.1"/>
    <property type="molecule type" value="Genomic_DNA"/>
</dbReference>
<dbReference type="InterPro" id="IPR019614">
    <property type="entry name" value="SAM-dep_methyl-trfase"/>
</dbReference>
<dbReference type="CDD" id="cd02440">
    <property type="entry name" value="AdoMet_MTases"/>
    <property type="match status" value="1"/>
</dbReference>
<dbReference type="Gene3D" id="3.40.50.150">
    <property type="entry name" value="Vaccinia Virus protein VP39"/>
    <property type="match status" value="1"/>
</dbReference>
<feature type="domain" description="RlmI-like PUA" evidence="9">
    <location>
        <begin position="49"/>
        <end position="111"/>
    </location>
</feature>
<dbReference type="PANTHER" id="PTHR42873">
    <property type="entry name" value="RIBOSOMAL RNA LARGE SUBUNIT METHYLTRANSFERASE"/>
    <property type="match status" value="1"/>
</dbReference>
<comment type="subcellular location">
    <subcellularLocation>
        <location evidence="1">Cytoplasm</location>
    </subcellularLocation>
</comment>
<evidence type="ECO:0000313" key="11">
    <source>
        <dbReference type="Proteomes" id="UP001634747"/>
    </source>
</evidence>
<keyword evidence="11" id="KW-1185">Reference proteome</keyword>
<dbReference type="CDD" id="cd21153">
    <property type="entry name" value="PUA_RlmI"/>
    <property type="match status" value="1"/>
</dbReference>
<comment type="similarity">
    <text evidence="6">Belongs to the methyltransferase superfamily. RlmI family.</text>
</comment>
<gene>
    <name evidence="10" type="ORF">ACK2TP_02200</name>
</gene>
<dbReference type="Pfam" id="PF10672">
    <property type="entry name" value="Methyltrans_SAM"/>
    <property type="match status" value="1"/>
</dbReference>
<dbReference type="GO" id="GO:0032259">
    <property type="term" value="P:methylation"/>
    <property type="evidence" value="ECO:0007669"/>
    <property type="project" value="UniProtKB-KW"/>
</dbReference>
<dbReference type="InterPro" id="IPR015947">
    <property type="entry name" value="PUA-like_sf"/>
</dbReference>
<dbReference type="GO" id="GO:0008168">
    <property type="term" value="F:methyltransferase activity"/>
    <property type="evidence" value="ECO:0007669"/>
    <property type="project" value="UniProtKB-KW"/>
</dbReference>
<name>A0ABW9KG73_9BACT</name>
<dbReference type="CDD" id="cd11572">
    <property type="entry name" value="RlmI_M_like"/>
    <property type="match status" value="1"/>
</dbReference>
<feature type="compositionally biased region" description="Polar residues" evidence="7">
    <location>
        <begin position="1"/>
        <end position="15"/>
    </location>
</feature>
<evidence type="ECO:0000256" key="6">
    <source>
        <dbReference type="ARBA" id="ARBA00038091"/>
    </source>
</evidence>
<evidence type="ECO:0000313" key="10">
    <source>
        <dbReference type="EMBL" id="MFN2974567.1"/>
    </source>
</evidence>
<accession>A0ABW9KG73</accession>
<dbReference type="Pfam" id="PF17785">
    <property type="entry name" value="PUA_3"/>
    <property type="match status" value="1"/>
</dbReference>
<dbReference type="Gene3D" id="3.30.750.80">
    <property type="entry name" value="RNA methyltransferase domain (HRMD) like"/>
    <property type="match status" value="1"/>
</dbReference>
<dbReference type="Gene3D" id="2.30.130.10">
    <property type="entry name" value="PUA domain"/>
    <property type="match status" value="1"/>
</dbReference>
<evidence type="ECO:0000256" key="2">
    <source>
        <dbReference type="ARBA" id="ARBA00022490"/>
    </source>
</evidence>
<keyword evidence="2" id="KW-0963">Cytoplasm</keyword>
<sequence length="454" mass="49160">MNRRGNTPSRPSNPASRKAASPRDAISARGKDQPLRYAEADLAGPAAVVSRRAADRLRAGHLWVYRSEVESLIPALGHAEIQPGALVTILDARQIPLGSALFSSSSELTLRKVSSEPRLSRGEYLDETRERVRRALALRAPMLASGDTDSLRLIFAEADNLPGILADRYNDLVILQLLAQGTAQDDLREVLAAELATAGVRAIVERPDPRIRELEQLAPAPAAPLLSTSGDEALTTTFTLNGLRFQYDANSGQKTGAFLDQRLNYAAAAKHARGRGLDVCTYQGGFALHLARGAAQGRCDHVTAIDQSRSALEIAEANYTRNREAHALAPMEFVEADAFELLRHYDSTGERFDTVVLDPPAFAKSRRAVEGALRGYKELNLRAVRMLNAGGTLVTCSCSHHIALADFTEAIASAAADAGRHVRLLETRAAAPDHPEVLTLPETRYLKCLILAVD</sequence>